<dbReference type="RefSeq" id="WP_006306276.1">
    <property type="nucleotide sequence ID" value="NZ_ARZA01000021.1"/>
</dbReference>
<dbReference type="EMBL" id="ARZA01000021">
    <property type="protein sequence ID" value="EOD01766.1"/>
    <property type="molecule type" value="Genomic_DNA"/>
</dbReference>
<feature type="transmembrane region" description="Helical" evidence="7">
    <location>
        <begin position="140"/>
        <end position="172"/>
    </location>
</feature>
<evidence type="ECO:0000256" key="7">
    <source>
        <dbReference type="SAM" id="Phobius"/>
    </source>
</evidence>
<evidence type="ECO:0000256" key="6">
    <source>
        <dbReference type="ARBA" id="ARBA00023136"/>
    </source>
</evidence>
<dbReference type="STRING" id="1304284.L21TH_0155"/>
<dbReference type="Pfam" id="PF02417">
    <property type="entry name" value="Chromate_transp"/>
    <property type="match status" value="1"/>
</dbReference>
<feature type="transmembrane region" description="Helical" evidence="7">
    <location>
        <begin position="49"/>
        <end position="68"/>
    </location>
</feature>
<dbReference type="Proteomes" id="UP000013378">
    <property type="component" value="Unassembled WGS sequence"/>
</dbReference>
<accession>R1CSY8</accession>
<name>R1CSY8_9FIRM</name>
<dbReference type="InterPro" id="IPR052518">
    <property type="entry name" value="CHR_Transporter"/>
</dbReference>
<keyword evidence="9" id="KW-1185">Reference proteome</keyword>
<keyword evidence="3" id="KW-1003">Cell membrane</keyword>
<comment type="subcellular location">
    <subcellularLocation>
        <location evidence="1">Cell membrane</location>
        <topology evidence="1">Multi-pass membrane protein</topology>
    </subcellularLocation>
</comment>
<gene>
    <name evidence="8" type="ORF">L21TH_0155</name>
</gene>
<dbReference type="InterPro" id="IPR003370">
    <property type="entry name" value="Chromate_transpt"/>
</dbReference>
<keyword evidence="6 7" id="KW-0472">Membrane</keyword>
<evidence type="ECO:0000256" key="3">
    <source>
        <dbReference type="ARBA" id="ARBA00022475"/>
    </source>
</evidence>
<dbReference type="eggNOG" id="COG2059">
    <property type="taxonomic scope" value="Bacteria"/>
</dbReference>
<organism evidence="8 9">
    <name type="scientific">Caldisalinibacter kiritimatiensis</name>
    <dbReference type="NCBI Taxonomy" id="1304284"/>
    <lineage>
        <taxon>Bacteria</taxon>
        <taxon>Bacillati</taxon>
        <taxon>Bacillota</taxon>
        <taxon>Tissierellia</taxon>
        <taxon>Tissierellales</taxon>
        <taxon>Thermohalobacteraceae</taxon>
        <taxon>Caldisalinibacter</taxon>
    </lineage>
</organism>
<dbReference type="PANTHER" id="PTHR43663">
    <property type="entry name" value="CHROMATE TRANSPORT PROTEIN-RELATED"/>
    <property type="match status" value="1"/>
</dbReference>
<keyword evidence="5 7" id="KW-1133">Transmembrane helix</keyword>
<dbReference type="OrthoDB" id="9788907at2"/>
<evidence type="ECO:0000256" key="2">
    <source>
        <dbReference type="ARBA" id="ARBA00005262"/>
    </source>
</evidence>
<comment type="caution">
    <text evidence="8">The sequence shown here is derived from an EMBL/GenBank/DDBJ whole genome shotgun (WGS) entry which is preliminary data.</text>
</comment>
<evidence type="ECO:0000256" key="5">
    <source>
        <dbReference type="ARBA" id="ARBA00022989"/>
    </source>
</evidence>
<dbReference type="GO" id="GO:0005886">
    <property type="term" value="C:plasma membrane"/>
    <property type="evidence" value="ECO:0007669"/>
    <property type="project" value="UniProtKB-SubCell"/>
</dbReference>
<sequence>MPQLLKLFITFLKIGAFTFGGGYAMIPLIETEVVDKNGWLESEEFLDVIAISQSAPGAIAVNSSLFIGYRVSGTLGALACMLGVVLPSFIIILIISAFLYQYRDNRVVEKIFLGVRPAVVALIASAVYKLIKTSKIERKLLIVSLLALIGILVGVSPVVEIILAGLGGVAFLKYKERTGEL</sequence>
<keyword evidence="4 7" id="KW-0812">Transmembrane</keyword>
<evidence type="ECO:0000313" key="8">
    <source>
        <dbReference type="EMBL" id="EOD01766.1"/>
    </source>
</evidence>
<reference evidence="8 9" key="1">
    <citation type="journal article" date="2015" name="Geomicrobiol. J.">
        <title>Caldisalinibacter kiritimatiensis gen. nov., sp. nov., a moderately thermohalophilic thiosulfate-reducing bacterium from a hypersaline microbial mat.</title>
        <authorList>
            <person name="Ben Hania W."/>
            <person name="Joseph M."/>
            <person name="Fiebig A."/>
            <person name="Bunk B."/>
            <person name="Klenk H.-P."/>
            <person name="Fardeau M.-L."/>
            <person name="Spring S."/>
        </authorList>
    </citation>
    <scope>NUCLEOTIDE SEQUENCE [LARGE SCALE GENOMIC DNA]</scope>
    <source>
        <strain evidence="8 9">L21-TH-D2</strain>
    </source>
</reference>
<dbReference type="PANTHER" id="PTHR43663:SF2">
    <property type="entry name" value="CHROMATE TRANSPORT PROTEIN-RELATED"/>
    <property type="match status" value="1"/>
</dbReference>
<dbReference type="GO" id="GO:0015109">
    <property type="term" value="F:chromate transmembrane transporter activity"/>
    <property type="evidence" value="ECO:0007669"/>
    <property type="project" value="InterPro"/>
</dbReference>
<comment type="similarity">
    <text evidence="2">Belongs to the chromate ion transporter (CHR) (TC 2.A.51) family.</text>
</comment>
<feature type="transmembrane region" description="Helical" evidence="7">
    <location>
        <begin position="75"/>
        <end position="99"/>
    </location>
</feature>
<feature type="transmembrane region" description="Helical" evidence="7">
    <location>
        <begin position="111"/>
        <end position="128"/>
    </location>
</feature>
<dbReference type="AlphaFoldDB" id="R1CSY8"/>
<evidence type="ECO:0000256" key="1">
    <source>
        <dbReference type="ARBA" id="ARBA00004651"/>
    </source>
</evidence>
<dbReference type="PATRIC" id="fig|1304284.3.peg.153"/>
<evidence type="ECO:0000313" key="9">
    <source>
        <dbReference type="Proteomes" id="UP000013378"/>
    </source>
</evidence>
<evidence type="ECO:0000256" key="4">
    <source>
        <dbReference type="ARBA" id="ARBA00022692"/>
    </source>
</evidence>
<proteinExistence type="inferred from homology"/>
<protein>
    <submittedName>
        <fullName evidence="8">Chromate transport protein</fullName>
    </submittedName>
</protein>
<feature type="transmembrane region" description="Helical" evidence="7">
    <location>
        <begin position="7"/>
        <end position="29"/>
    </location>
</feature>